<evidence type="ECO:0000256" key="4">
    <source>
        <dbReference type="ARBA" id="ARBA00022692"/>
    </source>
</evidence>
<protein>
    <recommendedName>
        <fullName evidence="7">Solute carrier family 40 member</fullName>
    </recommendedName>
</protein>
<keyword evidence="7" id="KW-0406">Ion transport</keyword>
<feature type="transmembrane region" description="Helical" evidence="7">
    <location>
        <begin position="417"/>
        <end position="439"/>
    </location>
</feature>
<keyword evidence="8" id="KW-1185">Reference proteome</keyword>
<comment type="function">
    <text evidence="7">May be involved in iron transport and iron homeostasis.</text>
</comment>
<keyword evidence="5 7" id="KW-1133">Transmembrane helix</keyword>
<sequence length="512" mass="55848">MRPQLKLYCSYAFSSWGDRLWQFALSLILVQIGEDLRLVAINGFVTCLFVLIFASSIGVWIDKTARLTAARTTLTVNNITVAASAAFMLTIFVWKDALDNTWNGWLRTILISSAIFLCSVSTLASLGTKIAITKDWVVAMSADDGNKLADMNAMMLRIDLTAMILSPLIAGQLMTSISVVAGCLFIAVWNICSWGVEFWLLNTVYRSVPALAVKQSPDQALEIISSQNLDHPDTPRNADVPGTPKNETQRNCCYFTSWGGLRSVAEGWHSYYHQSVFPAAFGLSLLYMTVLGFDGITTGFAYSQGLQENMLALAQGVGALVGISGTLLYPRLKAKIGLFRTGLFSYAMELSCLTLPLASIWLPGSPFDPASYFRGDPLEQNLPLADGNETASVINLIQSVLLNTTSEMLSIVEDKSNPSLCSISALLLGIVLARCGLWMSDLAISQIMQETIAEHERGVVNGVQSSVNQLMSMIKDLLVIVLPDPRTFGLLIIASWISVFCAYVSYMDSLAT</sequence>
<feature type="transmembrane region" description="Helical" evidence="7">
    <location>
        <begin position="179"/>
        <end position="201"/>
    </location>
</feature>
<reference evidence="9" key="1">
    <citation type="submission" date="2022-11" db="UniProtKB">
        <authorList>
            <consortium name="WormBaseParasite"/>
        </authorList>
    </citation>
    <scope>IDENTIFICATION</scope>
</reference>
<dbReference type="Pfam" id="PF06963">
    <property type="entry name" value="FPN1"/>
    <property type="match status" value="1"/>
</dbReference>
<feature type="transmembrane region" description="Helical" evidence="7">
    <location>
        <begin position="153"/>
        <end position="173"/>
    </location>
</feature>
<evidence type="ECO:0000256" key="5">
    <source>
        <dbReference type="ARBA" id="ARBA00022989"/>
    </source>
</evidence>
<comment type="subcellular location">
    <subcellularLocation>
        <location evidence="1 7">Membrane</location>
        <topology evidence="1 7">Multi-pass membrane protein</topology>
    </subcellularLocation>
</comment>
<feature type="transmembrane region" description="Helical" evidence="7">
    <location>
        <begin position="106"/>
        <end position="132"/>
    </location>
</feature>
<evidence type="ECO:0000256" key="7">
    <source>
        <dbReference type="RuleBase" id="RU365065"/>
    </source>
</evidence>
<dbReference type="InterPro" id="IPR036259">
    <property type="entry name" value="MFS_trans_sf"/>
</dbReference>
<proteinExistence type="inferred from homology"/>
<dbReference type="WBParaSite" id="PSAMB.scaffold2261size24265.g17167.t1">
    <property type="protein sequence ID" value="PSAMB.scaffold2261size24265.g17167.t1"/>
    <property type="gene ID" value="PSAMB.scaffold2261size24265.g17167"/>
</dbReference>
<feature type="transmembrane region" description="Helical" evidence="7">
    <location>
        <begin position="38"/>
        <end position="61"/>
    </location>
</feature>
<comment type="similarity">
    <text evidence="2 7">Belongs to the ferroportin (FP) (TC 2.A.100) family. SLC40A subfamily.</text>
</comment>
<evidence type="ECO:0000256" key="3">
    <source>
        <dbReference type="ARBA" id="ARBA00022448"/>
    </source>
</evidence>
<keyword evidence="4 7" id="KW-0812">Transmembrane</keyword>
<feature type="transmembrane region" description="Helical" evidence="7">
    <location>
        <begin position="73"/>
        <end position="94"/>
    </location>
</feature>
<dbReference type="PANTHER" id="PTHR11660:SF57">
    <property type="entry name" value="SOLUTE CARRIER FAMILY 40 MEMBER"/>
    <property type="match status" value="1"/>
</dbReference>
<dbReference type="PANTHER" id="PTHR11660">
    <property type="entry name" value="SOLUTE CARRIER FAMILY 40 MEMBER"/>
    <property type="match status" value="1"/>
</dbReference>
<evidence type="ECO:0000256" key="2">
    <source>
        <dbReference type="ARBA" id="ARBA00006279"/>
    </source>
</evidence>
<accession>A0A914VPH1</accession>
<feature type="transmembrane region" description="Helical" evidence="7">
    <location>
        <begin position="310"/>
        <end position="329"/>
    </location>
</feature>
<dbReference type="Proteomes" id="UP000887566">
    <property type="component" value="Unplaced"/>
</dbReference>
<feature type="transmembrane region" description="Helical" evidence="7">
    <location>
        <begin position="12"/>
        <end position="32"/>
    </location>
</feature>
<dbReference type="CDD" id="cd17480">
    <property type="entry name" value="MFS_SLC40A1_like"/>
    <property type="match status" value="1"/>
</dbReference>
<dbReference type="Gene3D" id="1.20.1250.20">
    <property type="entry name" value="MFS general substrate transporter like domains"/>
    <property type="match status" value="1"/>
</dbReference>
<feature type="transmembrane region" description="Helical" evidence="7">
    <location>
        <begin position="271"/>
        <end position="290"/>
    </location>
</feature>
<keyword evidence="3 7" id="KW-0813">Transport</keyword>
<dbReference type="AlphaFoldDB" id="A0A914VPH1"/>
<dbReference type="InterPro" id="IPR009716">
    <property type="entry name" value="Ferroportin-1"/>
</dbReference>
<evidence type="ECO:0000313" key="9">
    <source>
        <dbReference type="WBParaSite" id="PSAMB.scaffold2261size24265.g17167.t1"/>
    </source>
</evidence>
<name>A0A914VPH1_9BILA</name>
<evidence type="ECO:0000256" key="6">
    <source>
        <dbReference type="ARBA" id="ARBA00023136"/>
    </source>
</evidence>
<organism evidence="8 9">
    <name type="scientific">Plectus sambesii</name>
    <dbReference type="NCBI Taxonomy" id="2011161"/>
    <lineage>
        <taxon>Eukaryota</taxon>
        <taxon>Metazoa</taxon>
        <taxon>Ecdysozoa</taxon>
        <taxon>Nematoda</taxon>
        <taxon>Chromadorea</taxon>
        <taxon>Plectida</taxon>
        <taxon>Plectina</taxon>
        <taxon>Plectoidea</taxon>
        <taxon>Plectidae</taxon>
        <taxon>Plectus</taxon>
    </lineage>
</organism>
<feature type="transmembrane region" description="Helical" evidence="7">
    <location>
        <begin position="488"/>
        <end position="506"/>
    </location>
</feature>
<dbReference type="GO" id="GO:0005381">
    <property type="term" value="F:iron ion transmembrane transporter activity"/>
    <property type="evidence" value="ECO:0007669"/>
    <property type="project" value="UniProtKB-UniRule"/>
</dbReference>
<dbReference type="GO" id="GO:0016020">
    <property type="term" value="C:membrane"/>
    <property type="evidence" value="ECO:0007669"/>
    <property type="project" value="UniProtKB-SubCell"/>
</dbReference>
<evidence type="ECO:0000313" key="8">
    <source>
        <dbReference type="Proteomes" id="UP000887566"/>
    </source>
</evidence>
<evidence type="ECO:0000256" key="1">
    <source>
        <dbReference type="ARBA" id="ARBA00004141"/>
    </source>
</evidence>
<keyword evidence="6 7" id="KW-0472">Membrane</keyword>
<feature type="transmembrane region" description="Helical" evidence="7">
    <location>
        <begin position="341"/>
        <end position="362"/>
    </location>
</feature>
<dbReference type="SUPFAM" id="SSF103473">
    <property type="entry name" value="MFS general substrate transporter"/>
    <property type="match status" value="1"/>
</dbReference>